<evidence type="ECO:0000256" key="3">
    <source>
        <dbReference type="ARBA" id="ARBA00023169"/>
    </source>
</evidence>
<name>A0A379AYB2_AVIGA</name>
<evidence type="ECO:0000313" key="9">
    <source>
        <dbReference type="Proteomes" id="UP000255113"/>
    </source>
</evidence>
<accession>A0A379AYB2</accession>
<gene>
    <name evidence="7" type="primary">sacB</name>
    <name evidence="8" type="ORF">EV689_101282</name>
    <name evidence="7" type="ORF">NCTC11188_01114</name>
</gene>
<evidence type="ECO:0000313" key="7">
    <source>
        <dbReference type="EMBL" id="SUB26752.1"/>
    </source>
</evidence>
<dbReference type="EMBL" id="UGSQ01000003">
    <property type="protein sequence ID" value="SUB26752.1"/>
    <property type="molecule type" value="Genomic_DNA"/>
</dbReference>
<dbReference type="AlphaFoldDB" id="A0A379AYB2"/>
<dbReference type="Pfam" id="PF17101">
    <property type="entry name" value="Stealth_CR1"/>
    <property type="match status" value="1"/>
</dbReference>
<evidence type="ECO:0000259" key="4">
    <source>
        <dbReference type="Pfam" id="PF11380"/>
    </source>
</evidence>
<dbReference type="GO" id="GO:0000271">
    <property type="term" value="P:polysaccharide biosynthetic process"/>
    <property type="evidence" value="ECO:0007669"/>
    <property type="project" value="UniProtKB-KW"/>
</dbReference>
<reference evidence="8 10" key="2">
    <citation type="submission" date="2019-03" db="EMBL/GenBank/DDBJ databases">
        <title>Genomic Encyclopedia of Type Strains, Phase IV (KMG-IV): sequencing the most valuable type-strain genomes for metagenomic binning, comparative biology and taxonomic classification.</title>
        <authorList>
            <person name="Goeker M."/>
        </authorList>
    </citation>
    <scope>NUCLEOTIDE SEQUENCE [LARGE SCALE GENOMIC DNA]</scope>
    <source>
        <strain evidence="8 10">DSM 17481</strain>
    </source>
</reference>
<keyword evidence="3" id="KW-0270">Exopolysaccharide synthesis</keyword>
<evidence type="ECO:0000256" key="1">
    <source>
        <dbReference type="ARBA" id="ARBA00007583"/>
    </source>
</evidence>
<evidence type="ECO:0000313" key="8">
    <source>
        <dbReference type="EMBL" id="TDP30252.1"/>
    </source>
</evidence>
<dbReference type="PANTHER" id="PTHR24045:SF0">
    <property type="entry name" value="N-ACETYLGLUCOSAMINE-1-PHOSPHOTRANSFERASE SUBUNITS ALPHA_BETA"/>
    <property type="match status" value="1"/>
</dbReference>
<dbReference type="Proteomes" id="UP000294683">
    <property type="component" value="Unassembled WGS sequence"/>
</dbReference>
<feature type="domain" description="Stealth protein CR1 conserved region 1" evidence="5">
    <location>
        <begin position="8"/>
        <end position="32"/>
    </location>
</feature>
<dbReference type="Proteomes" id="UP000255113">
    <property type="component" value="Unassembled WGS sequence"/>
</dbReference>
<evidence type="ECO:0000259" key="6">
    <source>
        <dbReference type="Pfam" id="PF17102"/>
    </source>
</evidence>
<dbReference type="Pfam" id="PF11380">
    <property type="entry name" value="Stealth_CR2"/>
    <property type="match status" value="1"/>
</dbReference>
<keyword evidence="10" id="KW-1185">Reference proteome</keyword>
<feature type="domain" description="Stealth protein CR3 conserved region 3" evidence="6">
    <location>
        <begin position="231"/>
        <end position="274"/>
    </location>
</feature>
<dbReference type="InterPro" id="IPR031357">
    <property type="entry name" value="Stealth_CR3"/>
</dbReference>
<dbReference type="RefSeq" id="WP_115261385.1">
    <property type="nucleotide sequence ID" value="NZ_SNXJ01000001.1"/>
</dbReference>
<dbReference type="InterPro" id="IPR031358">
    <property type="entry name" value="Stealth_CR1"/>
</dbReference>
<comment type="similarity">
    <text evidence="1">Belongs to the stealth family.</text>
</comment>
<dbReference type="EC" id="2.7.-.-" evidence="7"/>
<dbReference type="InterPro" id="IPR021520">
    <property type="entry name" value="Stealth_CR2"/>
</dbReference>
<keyword evidence="2 7" id="KW-0808">Transferase</keyword>
<feature type="domain" description="Stealth protein CR2 conserved region 2" evidence="4">
    <location>
        <begin position="45"/>
        <end position="148"/>
    </location>
</feature>
<evidence type="ECO:0000313" key="10">
    <source>
        <dbReference type="Proteomes" id="UP000294683"/>
    </source>
</evidence>
<dbReference type="Pfam" id="PF17102">
    <property type="entry name" value="Stealth_CR3"/>
    <property type="match status" value="1"/>
</dbReference>
<sequence>MNNNNLDKIDFVLPWVDPSDELWQEKKEHFSNERNVDLGSNTSARYRDMEILKYVLRSIEKNCSWYNNIFLITEGHYPKWLNIKHHKIRLISHEELFYDKTDLPTFNSNSIECNLSSLKNLGLTEKFIYLNDDMLIFRKVDASRFFINNLPVDFLCHTLIPRSKFLLKLRGITDSWSYSLLNDITLVNSKKNIQTISKDLIYHASYSMTEKLNNFLMKNLYRKAISLKHWHHPQPYLINTLEKVREIFKLQLERVSKNKFRDKTDLTPYLYRYWHLLSGEFYPLKFNDGIGDKNISSVKDVNEIFEKLKKDPHINFVCFNDSPDLTEQEFYLVKERLLNELEKVFPEKASFEI</sequence>
<reference evidence="7 9" key="1">
    <citation type="submission" date="2018-06" db="EMBL/GenBank/DDBJ databases">
        <authorList>
            <consortium name="Pathogen Informatics"/>
            <person name="Doyle S."/>
        </authorList>
    </citation>
    <scope>NUCLEOTIDE SEQUENCE [LARGE SCALE GENOMIC DNA]</scope>
    <source>
        <strain evidence="7 9">NCTC11188</strain>
    </source>
</reference>
<evidence type="ECO:0000259" key="5">
    <source>
        <dbReference type="Pfam" id="PF17101"/>
    </source>
</evidence>
<dbReference type="EMBL" id="SNXJ01000001">
    <property type="protein sequence ID" value="TDP30252.1"/>
    <property type="molecule type" value="Genomic_DNA"/>
</dbReference>
<organism evidence="7 9">
    <name type="scientific">Avibacterium gallinarum</name>
    <name type="common">Pasteurella gallinarum</name>
    <dbReference type="NCBI Taxonomy" id="755"/>
    <lineage>
        <taxon>Bacteria</taxon>
        <taxon>Pseudomonadati</taxon>
        <taxon>Pseudomonadota</taxon>
        <taxon>Gammaproteobacteria</taxon>
        <taxon>Pasteurellales</taxon>
        <taxon>Pasteurellaceae</taxon>
        <taxon>Avibacterium</taxon>
    </lineage>
</organism>
<dbReference type="PANTHER" id="PTHR24045">
    <property type="match status" value="1"/>
</dbReference>
<dbReference type="InterPro" id="IPR047141">
    <property type="entry name" value="Stealth"/>
</dbReference>
<proteinExistence type="inferred from homology"/>
<evidence type="ECO:0000256" key="2">
    <source>
        <dbReference type="ARBA" id="ARBA00022679"/>
    </source>
</evidence>
<dbReference type="GO" id="GO:0016772">
    <property type="term" value="F:transferase activity, transferring phosphorus-containing groups"/>
    <property type="evidence" value="ECO:0007669"/>
    <property type="project" value="InterPro"/>
</dbReference>
<protein>
    <submittedName>
        <fullName evidence="7">Capsular polysaccharide phosphotransferase SacB</fullName>
        <ecNumber evidence="7">2.7.-.-</ecNumber>
    </submittedName>
    <submittedName>
        <fullName evidence="8">Stealth-like protein</fullName>
    </submittedName>
</protein>